<dbReference type="AlphaFoldDB" id="A0A8J6CES3"/>
<feature type="compositionally biased region" description="Low complexity" evidence="3">
    <location>
        <begin position="410"/>
        <end position="420"/>
    </location>
</feature>
<feature type="domain" description="Myb-like" evidence="4">
    <location>
        <begin position="55"/>
        <end position="105"/>
    </location>
</feature>
<feature type="region of interest" description="Disordered" evidence="3">
    <location>
        <begin position="324"/>
        <end position="364"/>
    </location>
</feature>
<feature type="domain" description="HTH myb-type" evidence="5">
    <location>
        <begin position="3"/>
        <end position="58"/>
    </location>
</feature>
<dbReference type="GO" id="GO:0000981">
    <property type="term" value="F:DNA-binding transcription factor activity, RNA polymerase II-specific"/>
    <property type="evidence" value="ECO:0007669"/>
    <property type="project" value="TreeGrafter"/>
</dbReference>
<dbReference type="InterPro" id="IPR017930">
    <property type="entry name" value="Myb_dom"/>
</dbReference>
<dbReference type="InterPro" id="IPR050560">
    <property type="entry name" value="MYB_TF"/>
</dbReference>
<dbReference type="FunFam" id="1.10.10.60:FF:000010">
    <property type="entry name" value="Transcriptional activator Myb isoform A"/>
    <property type="match status" value="1"/>
</dbReference>
<evidence type="ECO:0000259" key="5">
    <source>
        <dbReference type="PROSITE" id="PS51294"/>
    </source>
</evidence>
<proteinExistence type="predicted"/>
<dbReference type="SMART" id="SM00717">
    <property type="entry name" value="SANT"/>
    <property type="match status" value="2"/>
</dbReference>
<keyword evidence="7" id="KW-1185">Reference proteome</keyword>
<dbReference type="InterPro" id="IPR009057">
    <property type="entry name" value="Homeodomain-like_sf"/>
</dbReference>
<feature type="compositionally biased region" description="Low complexity" evidence="3">
    <location>
        <begin position="343"/>
        <end position="363"/>
    </location>
</feature>
<feature type="domain" description="HTH myb-type" evidence="5">
    <location>
        <begin position="59"/>
        <end position="109"/>
    </location>
</feature>
<feature type="region of interest" description="Disordered" evidence="3">
    <location>
        <begin position="100"/>
        <end position="133"/>
    </location>
</feature>
<feature type="domain" description="Myb-like" evidence="4">
    <location>
        <begin position="3"/>
        <end position="54"/>
    </location>
</feature>
<dbReference type="Gene3D" id="1.10.10.60">
    <property type="entry name" value="Homeodomain-like"/>
    <property type="match status" value="2"/>
</dbReference>
<dbReference type="GO" id="GO:0000978">
    <property type="term" value="F:RNA polymerase II cis-regulatory region sequence-specific DNA binding"/>
    <property type="evidence" value="ECO:0007669"/>
    <property type="project" value="TreeGrafter"/>
</dbReference>
<dbReference type="InterPro" id="IPR001005">
    <property type="entry name" value="SANT/Myb"/>
</dbReference>
<comment type="caution">
    <text evidence="6">The sequence shown here is derived from an EMBL/GenBank/DDBJ whole genome shotgun (WGS) entry which is preliminary data.</text>
</comment>
<dbReference type="PROSITE" id="PS51294">
    <property type="entry name" value="HTH_MYB"/>
    <property type="match status" value="2"/>
</dbReference>
<evidence type="ECO:0000256" key="2">
    <source>
        <dbReference type="ARBA" id="ARBA00023125"/>
    </source>
</evidence>
<dbReference type="Proteomes" id="UP000751190">
    <property type="component" value="Unassembled WGS sequence"/>
</dbReference>
<feature type="region of interest" description="Disordered" evidence="3">
    <location>
        <begin position="376"/>
        <end position="434"/>
    </location>
</feature>
<dbReference type="Pfam" id="PF00249">
    <property type="entry name" value="Myb_DNA-binding"/>
    <property type="match status" value="2"/>
</dbReference>
<accession>A0A8J6CES3</accession>
<evidence type="ECO:0000256" key="1">
    <source>
        <dbReference type="ARBA" id="ARBA00022737"/>
    </source>
</evidence>
<protein>
    <submittedName>
        <fullName evidence="6">Uncharacterized protein</fullName>
    </submittedName>
</protein>
<evidence type="ECO:0000259" key="4">
    <source>
        <dbReference type="PROSITE" id="PS50090"/>
    </source>
</evidence>
<feature type="region of interest" description="Disordered" evidence="3">
    <location>
        <begin position="521"/>
        <end position="542"/>
    </location>
</feature>
<feature type="region of interest" description="Disordered" evidence="3">
    <location>
        <begin position="250"/>
        <end position="274"/>
    </location>
</feature>
<keyword evidence="1" id="KW-0677">Repeat</keyword>
<dbReference type="PANTHER" id="PTHR45614:SF232">
    <property type="entry name" value="TRANSCRIPTION FACTOR MYB3R-2"/>
    <property type="match status" value="1"/>
</dbReference>
<organism evidence="6 7">
    <name type="scientific">Diacronema lutheri</name>
    <name type="common">Unicellular marine alga</name>
    <name type="synonym">Monochrysis lutheri</name>
    <dbReference type="NCBI Taxonomy" id="2081491"/>
    <lineage>
        <taxon>Eukaryota</taxon>
        <taxon>Haptista</taxon>
        <taxon>Haptophyta</taxon>
        <taxon>Pavlovophyceae</taxon>
        <taxon>Pavlovales</taxon>
        <taxon>Pavlovaceae</taxon>
        <taxon>Diacronema</taxon>
    </lineage>
</organism>
<dbReference type="OrthoDB" id="2143914at2759"/>
<keyword evidence="2" id="KW-0238">DNA-binding</keyword>
<feature type="compositionally biased region" description="Low complexity" evidence="3">
    <location>
        <begin position="523"/>
        <end position="536"/>
    </location>
</feature>
<evidence type="ECO:0000256" key="3">
    <source>
        <dbReference type="SAM" id="MobiDB-lite"/>
    </source>
</evidence>
<gene>
    <name evidence="6" type="ORF">KFE25_006414</name>
</gene>
<dbReference type="GO" id="GO:0005634">
    <property type="term" value="C:nucleus"/>
    <property type="evidence" value="ECO:0007669"/>
    <property type="project" value="TreeGrafter"/>
</dbReference>
<feature type="compositionally biased region" description="Basic and acidic residues" evidence="3">
    <location>
        <begin position="105"/>
        <end position="126"/>
    </location>
</feature>
<dbReference type="EMBL" id="JAGTXO010000002">
    <property type="protein sequence ID" value="KAG8469959.1"/>
    <property type="molecule type" value="Genomic_DNA"/>
</dbReference>
<sequence>MSGSGTQRRQWSTEEDNRVKELVAAHGTRSWTLVASHLPGRTGKQCRERWHNQLDDGIRKDAWTPEEDEQLLALHAKIGNKWAEIAKALPGRTDNAVKNHWNSALRREREVRDKDGKEESSPERGRGSGALIEPDARALGALGDGGPLSPEAEALRAHSLALDKNGRAAGKRRGALAMPDATALEMEKVHELFAANSGSPLVQLFDLDSAKACETPTDAQGYLLGLLRAKNPQDLLQACDRLVARVGAVKPTDDSGAKPGSKAPLSARAGPGLTPSASALADMLQLTSAQSGRGLLTPGGLEISMSDLLTPSLSAMFGFNVDETPAPPGAAPATKAQRANGHHAPINASDAAAPSAAAANGHATGKRPAAALTLDGGASADDAAPKRACQRPPRLGTGKSADDATSSPQSSGPPSLNRSRSSLREKRPAGATDLATMDLVTEAPHALPTGLGGATPAQMQAMLQSPAVLQSPAALPLFAAALSPALSEGLGISPSSIMNFFNLDNLSSPHFNALFENGGQQHVPLSSRVGGPSSGRRASRLR</sequence>
<reference evidence="6" key="1">
    <citation type="submission" date="2021-05" db="EMBL/GenBank/DDBJ databases">
        <title>The genome of the haptophyte Pavlova lutheri (Diacronema luteri, Pavlovales) - a model for lipid biosynthesis in eukaryotic algae.</title>
        <authorList>
            <person name="Hulatt C.J."/>
            <person name="Posewitz M.C."/>
        </authorList>
    </citation>
    <scope>NUCLEOTIDE SEQUENCE</scope>
    <source>
        <strain evidence="6">NIVA-4/92</strain>
    </source>
</reference>
<dbReference type="SUPFAM" id="SSF46689">
    <property type="entry name" value="Homeodomain-like"/>
    <property type="match status" value="1"/>
</dbReference>
<name>A0A8J6CES3_DIALT</name>
<evidence type="ECO:0000313" key="7">
    <source>
        <dbReference type="Proteomes" id="UP000751190"/>
    </source>
</evidence>
<dbReference type="PROSITE" id="PS50090">
    <property type="entry name" value="MYB_LIKE"/>
    <property type="match status" value="2"/>
</dbReference>
<dbReference type="CDD" id="cd00167">
    <property type="entry name" value="SANT"/>
    <property type="match status" value="2"/>
</dbReference>
<evidence type="ECO:0000313" key="6">
    <source>
        <dbReference type="EMBL" id="KAG8469959.1"/>
    </source>
</evidence>
<dbReference type="PANTHER" id="PTHR45614">
    <property type="entry name" value="MYB PROTEIN-RELATED"/>
    <property type="match status" value="1"/>
</dbReference>